<reference evidence="8 9" key="1">
    <citation type="submission" date="2019-07" db="EMBL/GenBank/DDBJ databases">
        <title>WGS assembly of Gossypium tomentosum.</title>
        <authorList>
            <person name="Chen Z.J."/>
            <person name="Sreedasyam A."/>
            <person name="Ando A."/>
            <person name="Song Q."/>
            <person name="De L."/>
            <person name="Hulse-Kemp A."/>
            <person name="Ding M."/>
            <person name="Ye W."/>
            <person name="Kirkbride R."/>
            <person name="Jenkins J."/>
            <person name="Plott C."/>
            <person name="Lovell J."/>
            <person name="Lin Y.-M."/>
            <person name="Vaughn R."/>
            <person name="Liu B."/>
            <person name="Li W."/>
            <person name="Simpson S."/>
            <person name="Scheffler B."/>
            <person name="Saski C."/>
            <person name="Grover C."/>
            <person name="Hu G."/>
            <person name="Conover J."/>
            <person name="Carlson J."/>
            <person name="Shu S."/>
            <person name="Boston L."/>
            <person name="Williams M."/>
            <person name="Peterson D."/>
            <person name="Mcgee K."/>
            <person name="Jones D."/>
            <person name="Wendel J."/>
            <person name="Stelly D."/>
            <person name="Grimwood J."/>
            <person name="Schmutz J."/>
        </authorList>
    </citation>
    <scope>NUCLEOTIDE SEQUENCE [LARGE SCALE GENOMIC DNA]</scope>
    <source>
        <strain evidence="8">7179.01</strain>
    </source>
</reference>
<dbReference type="PROSITE" id="PS00572">
    <property type="entry name" value="GLYCOSYL_HYDROL_F1_1"/>
    <property type="match status" value="1"/>
</dbReference>
<evidence type="ECO:0000256" key="1">
    <source>
        <dbReference type="ARBA" id="ARBA00010838"/>
    </source>
</evidence>
<dbReference type="GO" id="GO:0005975">
    <property type="term" value="P:carbohydrate metabolic process"/>
    <property type="evidence" value="ECO:0007669"/>
    <property type="project" value="InterPro"/>
</dbReference>
<dbReference type="EMBL" id="CM017628">
    <property type="protein sequence ID" value="TYH67549.1"/>
    <property type="molecule type" value="Genomic_DNA"/>
</dbReference>
<evidence type="ECO:0000256" key="7">
    <source>
        <dbReference type="SAM" id="SignalP"/>
    </source>
</evidence>
<dbReference type="Gene3D" id="3.20.20.80">
    <property type="entry name" value="Glycosidases"/>
    <property type="match status" value="2"/>
</dbReference>
<dbReference type="PANTHER" id="PTHR10353:SF27">
    <property type="entry name" value="BETA-GLUCOSIDASE 47"/>
    <property type="match status" value="1"/>
</dbReference>
<dbReference type="InterPro" id="IPR033132">
    <property type="entry name" value="GH_1_N_CS"/>
</dbReference>
<evidence type="ECO:0000256" key="3">
    <source>
        <dbReference type="ARBA" id="ARBA00023295"/>
    </source>
</evidence>
<keyword evidence="2 6" id="KW-0378">Hydrolase</keyword>
<dbReference type="Proteomes" id="UP000322667">
    <property type="component" value="Chromosome D06"/>
</dbReference>
<feature type="chain" id="PRO_5022850511" description="Beta-glucosidase" evidence="7">
    <location>
        <begin position="27"/>
        <end position="490"/>
    </location>
</feature>
<evidence type="ECO:0000256" key="2">
    <source>
        <dbReference type="ARBA" id="ARBA00022801"/>
    </source>
</evidence>
<feature type="active site" description="Nucleophile" evidence="4">
    <location>
        <position position="374"/>
    </location>
</feature>
<dbReference type="SUPFAM" id="SSF51445">
    <property type="entry name" value="(Trans)glycosidases"/>
    <property type="match status" value="1"/>
</dbReference>
<dbReference type="PROSITE" id="PS00653">
    <property type="entry name" value="GLYCOSYL_HYDROL_F1_2"/>
    <property type="match status" value="1"/>
</dbReference>
<evidence type="ECO:0000256" key="4">
    <source>
        <dbReference type="PROSITE-ProRule" id="PRU10055"/>
    </source>
</evidence>
<dbReference type="AlphaFoldDB" id="A0A5D2KL63"/>
<sequence length="490" mass="55503">MEFSLFVLEMCFTITALLCYPVCLQGNPNASPFPSNFLFGTASSSYQFEGAFLSDGKGLNNWDVFTHKPGNIMDGSNGDTAVDHYHLYQEDLDLMQDIGVNSYRFSISWARILPKGRFGSVNKAGIHHYNKLINSLLLKDICFKYFGDRVKYWTTFNEPNVAVIRGYRSGIYPPSRCSSSFGNCSNGDSVKEPFIAAHNIILSHAAAVDVYRTKYQKQQGGSIGIVMNAIWYEPISNSLKDKQAAERAQAFYMNWFLDPIIMGKYPKEMQEILDSNLPSFSNHDQEKLNSTGLDFIGINHYTSFYTKDCMFSVCEQGPGNTKIEGFALRTATKNGVFIGESTALDWLFVHPQGMEKIITYVKERYNNIPMFITENGFCENDKSDSLTEETVNDVNRVEYISGYLVALGAALRKGADIRGYFLWSLLDNFEWTLGFTIRFGLHHVDFSTLKRTPRGSATWYKQFIASHTAEKILMPQHYPGNQLGQHFNIN</sequence>
<evidence type="ECO:0000313" key="9">
    <source>
        <dbReference type="Proteomes" id="UP000322667"/>
    </source>
</evidence>
<keyword evidence="9" id="KW-1185">Reference proteome</keyword>
<evidence type="ECO:0000256" key="5">
    <source>
        <dbReference type="RuleBase" id="RU003690"/>
    </source>
</evidence>
<accession>A0A5D2KL63</accession>
<proteinExistence type="inferred from homology"/>
<feature type="signal peptide" evidence="7">
    <location>
        <begin position="1"/>
        <end position="26"/>
    </location>
</feature>
<evidence type="ECO:0000256" key="6">
    <source>
        <dbReference type="RuleBase" id="RU004468"/>
    </source>
</evidence>
<dbReference type="InterPro" id="IPR017853">
    <property type="entry name" value="GH"/>
</dbReference>
<dbReference type="InterPro" id="IPR018120">
    <property type="entry name" value="Glyco_hydro_1_AS"/>
</dbReference>
<evidence type="ECO:0008006" key="10">
    <source>
        <dbReference type="Google" id="ProtNLM"/>
    </source>
</evidence>
<dbReference type="FunFam" id="3.20.20.80:FF:000020">
    <property type="entry name" value="Beta-glucosidase 12"/>
    <property type="match status" value="1"/>
</dbReference>
<gene>
    <name evidence="8" type="ORF">ES332_D06G195200v1</name>
</gene>
<organism evidence="8 9">
    <name type="scientific">Gossypium tomentosum</name>
    <name type="common">Hawaiian cotton</name>
    <name type="synonym">Gossypium sandvicense</name>
    <dbReference type="NCBI Taxonomy" id="34277"/>
    <lineage>
        <taxon>Eukaryota</taxon>
        <taxon>Viridiplantae</taxon>
        <taxon>Streptophyta</taxon>
        <taxon>Embryophyta</taxon>
        <taxon>Tracheophyta</taxon>
        <taxon>Spermatophyta</taxon>
        <taxon>Magnoliopsida</taxon>
        <taxon>eudicotyledons</taxon>
        <taxon>Gunneridae</taxon>
        <taxon>Pentapetalae</taxon>
        <taxon>rosids</taxon>
        <taxon>malvids</taxon>
        <taxon>Malvales</taxon>
        <taxon>Malvaceae</taxon>
        <taxon>Malvoideae</taxon>
        <taxon>Gossypium</taxon>
    </lineage>
</organism>
<protein>
    <recommendedName>
        <fullName evidence="10">Beta-glucosidase</fullName>
    </recommendedName>
</protein>
<comment type="similarity">
    <text evidence="1 5">Belongs to the glycosyl hydrolase 1 family.</text>
</comment>
<dbReference type="InterPro" id="IPR001360">
    <property type="entry name" value="Glyco_hydro_1"/>
</dbReference>
<evidence type="ECO:0000313" key="8">
    <source>
        <dbReference type="EMBL" id="TYH67549.1"/>
    </source>
</evidence>
<dbReference type="PANTHER" id="PTHR10353">
    <property type="entry name" value="GLYCOSYL HYDROLASE"/>
    <property type="match status" value="1"/>
</dbReference>
<name>A0A5D2KL63_GOSTO</name>
<dbReference type="GO" id="GO:0047782">
    <property type="term" value="F:coniferin beta-glucosidase activity"/>
    <property type="evidence" value="ECO:0007669"/>
    <property type="project" value="UniProtKB-ARBA"/>
</dbReference>
<keyword evidence="7" id="KW-0732">Signal</keyword>
<dbReference type="Pfam" id="PF00232">
    <property type="entry name" value="Glyco_hydro_1"/>
    <property type="match status" value="1"/>
</dbReference>
<dbReference type="PRINTS" id="PR00131">
    <property type="entry name" value="GLHYDRLASE1"/>
</dbReference>
<keyword evidence="3 6" id="KW-0326">Glycosidase</keyword>